<feature type="region of interest" description="Disordered" evidence="1">
    <location>
        <begin position="22"/>
        <end position="105"/>
    </location>
</feature>
<protein>
    <submittedName>
        <fullName evidence="3">Uncharacterized protein</fullName>
    </submittedName>
</protein>
<keyword evidence="4" id="KW-1185">Reference proteome</keyword>
<evidence type="ECO:0000313" key="3">
    <source>
        <dbReference type="EMBL" id="EPS36407.1"/>
    </source>
</evidence>
<reference evidence="4" key="2">
    <citation type="submission" date="2013-04" db="EMBL/GenBank/DDBJ databases">
        <title>Genomic mechanisms accounting for the adaptation to parasitism in nematode-trapping fungi.</title>
        <authorList>
            <person name="Ahren D.G."/>
        </authorList>
    </citation>
    <scope>NUCLEOTIDE SEQUENCE [LARGE SCALE GENOMIC DNA]</scope>
    <source>
        <strain evidence="4">CBS 200.50</strain>
    </source>
</reference>
<dbReference type="EMBL" id="AQGS01000912">
    <property type="protein sequence ID" value="EPS36407.1"/>
    <property type="molecule type" value="Genomic_DNA"/>
</dbReference>
<sequence length="1125" mass="120129">MKWGLCSLILSTARYAIAAPTAERGTGVSSAPNPLPNTGFESWPPVHNENFKISTENEEDEKEGRIENGNGKRVLKVGLDSDIPTREKVPSPDTAPKPLIKRQTRQRGFSAPARLNTLPNTNAEEDAIANAADTVKHATDNAANRMEQIADDAVRNAAQEQQQGVDNPNFFQNANAPSPATGWDSVYVWPSGVPIQVSWPTDAEIPRPGTNFQPVPITNNPPSNGMQAGAEQYFDPTLFNDPQADFQVLDGTGNPLQNNALQPQPTVPGWQNGAEQYFDPSLSNDQPQDFQVLNGLGNPIKDNALQPAANIPKPQNDIAQYFDPGLFNEPDSTGNFASGDPIHSDVAPNGGISSGSQSGPEQFFQPSLPSEPGFQVLDGLGDPIKDNALQPEPNVPGWQNGAEQHFDPSLFNTNEEPFQVLDGLGNPIKDNAVQPEANVPVWQNGAEQFFDPTLFNEPAQVLDGTGNPLRDNALQPDPTVPGWQNGPEQFFDPGLFNENDQSSPVLDGLGNPIKDNALQPEATVPGWQNGAEEHFDPSLFDSNEQPLQVLDGLGNPIKDNALQPEANVPGWQNGPEQVFDPELFNTNDQPFQVLDGQGNPLKNDAMQPDPTVPGWQTDSEQPFQVLDGLGNQVGNDALQPDPTVPGWDNGPEQYFDPSLFDSNDQPFQVLDGLGNPIKNDALQPNPMVPGSNGVDALSDPEIGNQIGQTGPGQAIDAVDNLALPAIVSAPELWRQVLDDPNVQQFLQDNTPNSLQPLLDQEIRNELETQPSTEWQNILPGVNNAMPETITPFLNLLDSVTPQQQSDLIIDGPGIVDAAVNNPIAMANVFDQVDAHKGQQPFGQQMENTPFPYNGFNQAQADPNGDNFGDASAYLLPEMPGVNHNFDGTINTPLGNMPDPVVHMDSGGTTFTPNGFDQNPTGAGGGIADTTPNQIGNQGGSGSTNPLLSNNGMFTFNCVPVYVDANGVQRPFNDILAQTLSALNVNVANFGAMGQGPATSITQSTPGSPDPPLAPLLSEVISNNPDEIVSASQISPNTVLINKDGVDDAEEVVTNFNNGYRMTAVNTGGPDTFDSVTLEKGGTKFDINNPIGFDTVNIMNAAGPGDILNEAFNDGASVVVESSSPA</sequence>
<feature type="region of interest" description="Disordered" evidence="1">
    <location>
        <begin position="341"/>
        <end position="410"/>
    </location>
</feature>
<dbReference type="HOGENOM" id="CLU_279780_0_0_1"/>
<organism evidence="3 4">
    <name type="scientific">Dactylellina haptotyla (strain CBS 200.50)</name>
    <name type="common">Nematode-trapping fungus</name>
    <name type="synonym">Monacrosporium haptotylum</name>
    <dbReference type="NCBI Taxonomy" id="1284197"/>
    <lineage>
        <taxon>Eukaryota</taxon>
        <taxon>Fungi</taxon>
        <taxon>Dikarya</taxon>
        <taxon>Ascomycota</taxon>
        <taxon>Pezizomycotina</taxon>
        <taxon>Orbiliomycetes</taxon>
        <taxon>Orbiliales</taxon>
        <taxon>Orbiliaceae</taxon>
        <taxon>Dactylellina</taxon>
    </lineage>
</organism>
<gene>
    <name evidence="3" type="ORF">H072_10088</name>
</gene>
<dbReference type="AlphaFoldDB" id="S8BMI6"/>
<reference evidence="3 4" key="1">
    <citation type="journal article" date="2013" name="PLoS Genet.">
        <title>Genomic mechanisms accounting for the adaptation to parasitism in nematode-trapping fungi.</title>
        <authorList>
            <person name="Meerupati T."/>
            <person name="Andersson K.M."/>
            <person name="Friman E."/>
            <person name="Kumar D."/>
            <person name="Tunlid A."/>
            <person name="Ahren D."/>
        </authorList>
    </citation>
    <scope>NUCLEOTIDE SEQUENCE [LARGE SCALE GENOMIC DNA]</scope>
    <source>
        <strain evidence="3 4">CBS 200.50</strain>
    </source>
</reference>
<evidence type="ECO:0000256" key="1">
    <source>
        <dbReference type="SAM" id="MobiDB-lite"/>
    </source>
</evidence>
<proteinExistence type="predicted"/>
<feature type="region of interest" description="Disordered" evidence="1">
    <location>
        <begin position="922"/>
        <end position="943"/>
    </location>
</feature>
<feature type="chain" id="PRO_5004549071" evidence="2">
    <location>
        <begin position="19"/>
        <end position="1125"/>
    </location>
</feature>
<dbReference type="Proteomes" id="UP000015100">
    <property type="component" value="Unassembled WGS sequence"/>
</dbReference>
<comment type="caution">
    <text evidence="3">The sequence shown here is derived from an EMBL/GenBank/DDBJ whole genome shotgun (WGS) entry which is preliminary data.</text>
</comment>
<evidence type="ECO:0000256" key="2">
    <source>
        <dbReference type="SAM" id="SignalP"/>
    </source>
</evidence>
<feature type="compositionally biased region" description="Polar residues" evidence="1">
    <location>
        <begin position="354"/>
        <end position="368"/>
    </location>
</feature>
<feature type="signal peptide" evidence="2">
    <location>
        <begin position="1"/>
        <end position="18"/>
    </location>
</feature>
<evidence type="ECO:0000313" key="4">
    <source>
        <dbReference type="Proteomes" id="UP000015100"/>
    </source>
</evidence>
<dbReference type="OrthoDB" id="5422141at2759"/>
<accession>S8BMI6</accession>
<name>S8BMI6_DACHA</name>
<keyword evidence="2" id="KW-0732">Signal</keyword>